<dbReference type="OrthoDB" id="8781850at2"/>
<keyword evidence="3" id="KW-1185">Reference proteome</keyword>
<protein>
    <submittedName>
        <fullName evidence="2">Uncharacterized protein</fullName>
    </submittedName>
</protein>
<name>A0A4Y9SYP3_9BURK</name>
<keyword evidence="1" id="KW-0812">Transmembrane</keyword>
<keyword evidence="1" id="KW-1133">Transmembrane helix</keyword>
<dbReference type="EMBL" id="SPVG01000023">
    <property type="protein sequence ID" value="TFW30334.1"/>
    <property type="molecule type" value="Genomic_DNA"/>
</dbReference>
<proteinExistence type="predicted"/>
<dbReference type="RefSeq" id="WP_135199926.1">
    <property type="nucleotide sequence ID" value="NZ_SPVG01000023.1"/>
</dbReference>
<sequence length="88" mass="9845">MSKLNMQSVLDLFEEIFQALCRMARYGVRLIGRMSPQALLGAALVLAFICSILPLALVLFVIFLLIKLAVGASVLGARRHRRHQEHVE</sequence>
<keyword evidence="1" id="KW-0472">Membrane</keyword>
<evidence type="ECO:0000313" key="3">
    <source>
        <dbReference type="Proteomes" id="UP000297729"/>
    </source>
</evidence>
<comment type="caution">
    <text evidence="2">The sequence shown here is derived from an EMBL/GenBank/DDBJ whole genome shotgun (WGS) entry which is preliminary data.</text>
</comment>
<reference evidence="2 3" key="1">
    <citation type="submission" date="2019-03" db="EMBL/GenBank/DDBJ databases">
        <title>Draft Genome Sequence of Duganella callidus sp. nov., a Novel Duganella Species Isolated from Cultivated Soil.</title>
        <authorList>
            <person name="Raths R."/>
            <person name="Peta V."/>
            <person name="Bucking H."/>
        </authorList>
    </citation>
    <scope>NUCLEOTIDE SEQUENCE [LARGE SCALE GENOMIC DNA]</scope>
    <source>
        <strain evidence="2 3">DN04</strain>
    </source>
</reference>
<organism evidence="2 3">
    <name type="scientific">Duganella callida</name>
    <dbReference type="NCBI Taxonomy" id="2561932"/>
    <lineage>
        <taxon>Bacteria</taxon>
        <taxon>Pseudomonadati</taxon>
        <taxon>Pseudomonadota</taxon>
        <taxon>Betaproteobacteria</taxon>
        <taxon>Burkholderiales</taxon>
        <taxon>Oxalobacteraceae</taxon>
        <taxon>Telluria group</taxon>
        <taxon>Duganella</taxon>
    </lineage>
</organism>
<feature type="transmembrane region" description="Helical" evidence="1">
    <location>
        <begin position="39"/>
        <end position="66"/>
    </location>
</feature>
<gene>
    <name evidence="2" type="ORF">E4L98_02165</name>
</gene>
<accession>A0A4Y9SYP3</accession>
<dbReference type="Proteomes" id="UP000297729">
    <property type="component" value="Unassembled WGS sequence"/>
</dbReference>
<dbReference type="AlphaFoldDB" id="A0A4Y9SYP3"/>
<evidence type="ECO:0000313" key="2">
    <source>
        <dbReference type="EMBL" id="TFW30334.1"/>
    </source>
</evidence>
<evidence type="ECO:0000256" key="1">
    <source>
        <dbReference type="SAM" id="Phobius"/>
    </source>
</evidence>